<dbReference type="KEGG" id="mbas:ALGA_0458"/>
<accession>A0A1Y1CHT6</accession>
<keyword evidence="6 8" id="KW-0472">Membrane</keyword>
<dbReference type="InterPro" id="IPR023996">
    <property type="entry name" value="TonB-dep_OMP_SusC/RagA"/>
</dbReference>
<dbReference type="NCBIfam" id="TIGR04057">
    <property type="entry name" value="SusC_RagA_signa"/>
    <property type="match status" value="1"/>
</dbReference>
<keyword evidence="2 8" id="KW-0813">Transport</keyword>
<feature type="domain" description="TonB-dependent receptor plug" evidence="13">
    <location>
        <begin position="111"/>
        <end position="214"/>
    </location>
</feature>
<evidence type="ECO:0000259" key="12">
    <source>
        <dbReference type="Pfam" id="PF00593"/>
    </source>
</evidence>
<dbReference type="InterPro" id="IPR012910">
    <property type="entry name" value="Plug_dom"/>
</dbReference>
<evidence type="ECO:0000256" key="6">
    <source>
        <dbReference type="ARBA" id="ARBA00023136"/>
    </source>
</evidence>
<dbReference type="AlphaFoldDB" id="A0A1Y1CHT6"/>
<feature type="domain" description="TonB-dependent receptor-like beta-barrel" evidence="12">
    <location>
        <begin position="421"/>
        <end position="984"/>
    </location>
</feature>
<organism evidence="14 15">
    <name type="scientific">Labilibaculum antarcticum</name>
    <dbReference type="NCBI Taxonomy" id="1717717"/>
    <lineage>
        <taxon>Bacteria</taxon>
        <taxon>Pseudomonadati</taxon>
        <taxon>Bacteroidota</taxon>
        <taxon>Bacteroidia</taxon>
        <taxon>Marinilabiliales</taxon>
        <taxon>Marinifilaceae</taxon>
        <taxon>Labilibaculum</taxon>
    </lineage>
</organism>
<protein>
    <submittedName>
        <fullName evidence="14">SusC/RagA family TonB-linked outer membrane protein</fullName>
    </submittedName>
</protein>
<dbReference type="Pfam" id="PF13715">
    <property type="entry name" value="CarbopepD_reg_2"/>
    <property type="match status" value="1"/>
</dbReference>
<dbReference type="Gene3D" id="2.60.40.1120">
    <property type="entry name" value="Carboxypeptidase-like, regulatory domain"/>
    <property type="match status" value="1"/>
</dbReference>
<dbReference type="Gene3D" id="2.40.170.20">
    <property type="entry name" value="TonB-dependent receptor, beta-barrel domain"/>
    <property type="match status" value="1"/>
</dbReference>
<feature type="signal peptide" evidence="11">
    <location>
        <begin position="1"/>
        <end position="21"/>
    </location>
</feature>
<sequence length="1022" mass="113129">MKNILLTICLCLIGMSLHAQSSVIKGTVLDNSGLPLPGVNIIVKGTINGVSTDFDGAYELTCSMGDVLEFSFMGFKTQTITASSSVINCTMEEETELLDELVVVGYGTQKKVNMTGSVVSIDAKKIEDRPSENILKSLQGAIPGVTIISRPGGTSINIRGRGNLGSSSPLYIVDGIEVSSDFFSNMDPSVIENLSFLKDASSAAIYGAKAAYGVVLVTTKTGTKGKLQVVYNGSVGFSTSTYTPEVVDSWTYAEMYRTSELNSGVGEDGLRFSAEDVANYKAGTDLDRYPNTNWFDEVLDDKALFTKHNMLFSGGGDKTTYAFGLGFLRNETFTPGEATNRYNFSSKTTSKLKPWLTVTSNVNFIYKKYEREKGYAALTEFLRVPPTQVAKHTNGDWGSVRDNSMASPAQINANPLRTLEEGGRANSDTKHLLGSMTAEITPMEGLKISNQVGYRYWDYRGFSFQNKKEGVPSFLNPSSGLISGTESDVNQMDVNWQYSEKLNYDGWVNYEKTLNEVHNISAMAGIHADTYTFKNLKVGRKDFASNEMNALDGGSRDPEKQLTTEGDVQESSTLSYFGRLTYNYNQKYLFEANLRADASSRFAKEGRWGYFPSFSAGWRMDQEAFLTDVEWLDNLKLRASWGQNGNINNVGLYDTYSTYEASGTALVSGNVLPTLVEGRIGNPHLTWETATTTNFGVDAIFGNGLLGFSMDLYNRITDDILIQAEDVYAETGLSSDKVPARNVGSVRNRGIELALTHRKDIGDFSYQFGFNLAYNKNEILDLGDKVDQLPPDSYFILEKGESVGSFYMLEADGLYSTADEDAGNLIPYGTQMPEAGMVKFVDQNEDGVIDAKDRTIVAKDVPDFTYGINLELNYKNVSLSVTGQGVSGVKMYMDNEASQAFFNNSVPRNWQKDNWTVTNQNANYPKLFRETDDRYTYNNKMSSYWLFDASYFRIKNISLSYNISKELARKVGLNKVRVYLSADNPFTIRGDHRMKDFDPERSSGRGAQLGVKTFTSGVSVTF</sequence>
<proteinExistence type="inferred from homology"/>
<dbReference type="Proteomes" id="UP000218267">
    <property type="component" value="Chromosome"/>
</dbReference>
<dbReference type="Pfam" id="PF07715">
    <property type="entry name" value="Plug"/>
    <property type="match status" value="1"/>
</dbReference>
<evidence type="ECO:0000259" key="13">
    <source>
        <dbReference type="Pfam" id="PF07715"/>
    </source>
</evidence>
<evidence type="ECO:0000256" key="7">
    <source>
        <dbReference type="ARBA" id="ARBA00023237"/>
    </source>
</evidence>
<dbReference type="Gene3D" id="2.170.130.10">
    <property type="entry name" value="TonB-dependent receptor, plug domain"/>
    <property type="match status" value="1"/>
</dbReference>
<feature type="region of interest" description="Disordered" evidence="10">
    <location>
        <begin position="547"/>
        <end position="567"/>
    </location>
</feature>
<feature type="chain" id="PRO_5012688566" evidence="11">
    <location>
        <begin position="22"/>
        <end position="1022"/>
    </location>
</feature>
<dbReference type="RefSeq" id="WP_096427766.1">
    <property type="nucleotide sequence ID" value="NZ_AP018042.1"/>
</dbReference>
<keyword evidence="7 8" id="KW-0998">Cell outer membrane</keyword>
<dbReference type="NCBIfam" id="TIGR04056">
    <property type="entry name" value="OMP_RagA_SusC"/>
    <property type="match status" value="1"/>
</dbReference>
<dbReference type="InterPro" id="IPR008969">
    <property type="entry name" value="CarboxyPept-like_regulatory"/>
</dbReference>
<dbReference type="InterPro" id="IPR036942">
    <property type="entry name" value="Beta-barrel_TonB_sf"/>
</dbReference>
<dbReference type="OrthoDB" id="9768177at2"/>
<dbReference type="EMBL" id="AP018042">
    <property type="protein sequence ID" value="BAX78851.1"/>
    <property type="molecule type" value="Genomic_DNA"/>
</dbReference>
<dbReference type="InterPro" id="IPR039426">
    <property type="entry name" value="TonB-dep_rcpt-like"/>
</dbReference>
<reference evidence="14 15" key="1">
    <citation type="journal article" date="2018" name="Mar. Genomics">
        <title>Complete genome sequence of Marinifilaceae bacterium strain SPP2, isolated from the Antarctic marine sediment.</title>
        <authorList>
            <person name="Watanabe M."/>
            <person name="Kojima H."/>
            <person name="Fukui M."/>
        </authorList>
    </citation>
    <scope>NUCLEOTIDE SEQUENCE [LARGE SCALE GENOMIC DNA]</scope>
    <source>
        <strain evidence="14 15">SPP2</strain>
    </source>
</reference>
<dbReference type="InterPro" id="IPR037066">
    <property type="entry name" value="Plug_dom_sf"/>
</dbReference>
<dbReference type="InterPro" id="IPR023997">
    <property type="entry name" value="TonB-dep_OMP_SusC/RagA_CS"/>
</dbReference>
<reference evidence="15" key="2">
    <citation type="journal article" date="2020" name="Antonie Van Leeuwenhoek">
        <title>Labilibaculum antarcticum sp. nov., a novel facultative anaerobic, psychrotorelant bacterium isolated from marine sediment of Antarctica.</title>
        <authorList>
            <person name="Watanabe M."/>
            <person name="Kojima H."/>
            <person name="Fukui M."/>
        </authorList>
    </citation>
    <scope>NUCLEOTIDE SEQUENCE [LARGE SCALE GENOMIC DNA]</scope>
    <source>
        <strain evidence="15">SPP2</strain>
    </source>
</reference>
<comment type="similarity">
    <text evidence="8 9">Belongs to the TonB-dependent receptor family.</text>
</comment>
<dbReference type="InterPro" id="IPR000531">
    <property type="entry name" value="Beta-barrel_TonB"/>
</dbReference>
<keyword evidence="11" id="KW-0732">Signal</keyword>
<dbReference type="SUPFAM" id="SSF49464">
    <property type="entry name" value="Carboxypeptidase regulatory domain-like"/>
    <property type="match status" value="1"/>
</dbReference>
<evidence type="ECO:0000256" key="11">
    <source>
        <dbReference type="SAM" id="SignalP"/>
    </source>
</evidence>
<evidence type="ECO:0000313" key="14">
    <source>
        <dbReference type="EMBL" id="BAX78851.1"/>
    </source>
</evidence>
<keyword evidence="3 8" id="KW-1134">Transmembrane beta strand</keyword>
<dbReference type="SUPFAM" id="SSF56935">
    <property type="entry name" value="Porins"/>
    <property type="match status" value="1"/>
</dbReference>
<evidence type="ECO:0000256" key="10">
    <source>
        <dbReference type="SAM" id="MobiDB-lite"/>
    </source>
</evidence>
<keyword evidence="4 8" id="KW-0812">Transmembrane</keyword>
<name>A0A1Y1CHT6_9BACT</name>
<keyword evidence="5 9" id="KW-0798">TonB box</keyword>
<evidence type="ECO:0000256" key="2">
    <source>
        <dbReference type="ARBA" id="ARBA00022448"/>
    </source>
</evidence>
<dbReference type="GO" id="GO:0009279">
    <property type="term" value="C:cell outer membrane"/>
    <property type="evidence" value="ECO:0007669"/>
    <property type="project" value="UniProtKB-SubCell"/>
</dbReference>
<evidence type="ECO:0000313" key="15">
    <source>
        <dbReference type="Proteomes" id="UP000218267"/>
    </source>
</evidence>
<keyword evidence="15" id="KW-1185">Reference proteome</keyword>
<evidence type="ECO:0000256" key="4">
    <source>
        <dbReference type="ARBA" id="ARBA00022692"/>
    </source>
</evidence>
<evidence type="ECO:0000256" key="1">
    <source>
        <dbReference type="ARBA" id="ARBA00004571"/>
    </source>
</evidence>
<comment type="subcellular location">
    <subcellularLocation>
        <location evidence="1 8">Cell outer membrane</location>
        <topology evidence="1 8">Multi-pass membrane protein</topology>
    </subcellularLocation>
</comment>
<evidence type="ECO:0000256" key="8">
    <source>
        <dbReference type="PROSITE-ProRule" id="PRU01360"/>
    </source>
</evidence>
<dbReference type="Pfam" id="PF00593">
    <property type="entry name" value="TonB_dep_Rec_b-barrel"/>
    <property type="match status" value="1"/>
</dbReference>
<evidence type="ECO:0000256" key="3">
    <source>
        <dbReference type="ARBA" id="ARBA00022452"/>
    </source>
</evidence>
<dbReference type="PROSITE" id="PS52016">
    <property type="entry name" value="TONB_DEPENDENT_REC_3"/>
    <property type="match status" value="1"/>
</dbReference>
<evidence type="ECO:0000256" key="5">
    <source>
        <dbReference type="ARBA" id="ARBA00023077"/>
    </source>
</evidence>
<evidence type="ECO:0000256" key="9">
    <source>
        <dbReference type="RuleBase" id="RU003357"/>
    </source>
</evidence>
<gene>
    <name evidence="14" type="ORF">ALGA_0458</name>
</gene>